<proteinExistence type="predicted"/>
<evidence type="ECO:0000313" key="2">
    <source>
        <dbReference type="Proteomes" id="UP000003045"/>
    </source>
</evidence>
<sequence>MGELQAIEIWRDEIRDKVFRRSGAATQPVTIFWVVNLARVRHGERILLCLSMKRAL</sequence>
<gene>
    <name evidence="1" type="ORF">HMPREF0580_1974</name>
</gene>
<dbReference type="AlphaFoldDB" id="E0QSU6"/>
<evidence type="ECO:0000313" key="1">
    <source>
        <dbReference type="EMBL" id="EFM45285.1"/>
    </source>
</evidence>
<dbReference type="STRING" id="871571.HMPREF0580_1974"/>
<protein>
    <submittedName>
        <fullName evidence="1">Uncharacterized protein</fullName>
    </submittedName>
</protein>
<dbReference type="EMBL" id="AEET01000044">
    <property type="protein sequence ID" value="EFM45285.1"/>
    <property type="molecule type" value="Genomic_DNA"/>
</dbReference>
<dbReference type="Proteomes" id="UP000003045">
    <property type="component" value="Unassembled WGS sequence"/>
</dbReference>
<accession>E0QSU6</accession>
<name>E0QSU6_9ACTO</name>
<comment type="caution">
    <text evidence="1">The sequence shown here is derived from an EMBL/GenBank/DDBJ whole genome shotgun (WGS) entry which is preliminary data.</text>
</comment>
<reference evidence="1" key="1">
    <citation type="submission" date="2010-08" db="EMBL/GenBank/DDBJ databases">
        <authorList>
            <person name="Muzny D."/>
            <person name="Qin X."/>
            <person name="Deng J."/>
            <person name="Jiang H."/>
            <person name="Liu Y."/>
            <person name="Qu J."/>
            <person name="Song X.-Z."/>
            <person name="Zhang L."/>
            <person name="Thornton R."/>
            <person name="Coyle M."/>
            <person name="Francisco L."/>
            <person name="Jackson L."/>
            <person name="Javaid M."/>
            <person name="Korchina V."/>
            <person name="Kovar C."/>
            <person name="Mata R."/>
            <person name="Mathew T."/>
            <person name="Ngo R."/>
            <person name="Nguyen L."/>
            <person name="Nguyen N."/>
            <person name="Okwuonu G."/>
            <person name="Ongeri F."/>
            <person name="Pham C."/>
            <person name="Simmons D."/>
            <person name="Wilczek-Boney K."/>
            <person name="Hale W."/>
            <person name="Jakkamsetti A."/>
            <person name="Pham P."/>
            <person name="Ruth R."/>
            <person name="San Lucas F."/>
            <person name="Warren J."/>
            <person name="Zhang J."/>
            <person name="Zhao Z."/>
            <person name="Zhou C."/>
            <person name="Zhu D."/>
            <person name="Lee S."/>
            <person name="Bess C."/>
            <person name="Blankenburg K."/>
            <person name="Forbes L."/>
            <person name="Fu Q."/>
            <person name="Gubbala S."/>
            <person name="Hirani K."/>
            <person name="Jayaseelan J.C."/>
            <person name="Lara F."/>
            <person name="Munidasa M."/>
            <person name="Palculict T."/>
            <person name="Patil S."/>
            <person name="Pu L.-L."/>
            <person name="Saada N."/>
            <person name="Tang L."/>
            <person name="Weissenberger G."/>
            <person name="Zhu Y."/>
            <person name="Hemphill L."/>
            <person name="Shang Y."/>
            <person name="Youmans B."/>
            <person name="Ayvaz T."/>
            <person name="Ross M."/>
            <person name="Santibanez J."/>
            <person name="Aqrawi P."/>
            <person name="Gross S."/>
            <person name="Joshi V."/>
            <person name="Fowler G."/>
            <person name="Nazareth L."/>
            <person name="Reid J."/>
            <person name="Worley K."/>
            <person name="Petrosino J."/>
            <person name="Highlander S."/>
            <person name="Gibbs R."/>
        </authorList>
    </citation>
    <scope>NUCLEOTIDE SEQUENCE [LARGE SCALE GENOMIC DNA]</scope>
    <source>
        <strain evidence="1">ATCC 35239</strain>
    </source>
</reference>
<keyword evidence="2" id="KW-1185">Reference proteome</keyword>
<dbReference type="HOGENOM" id="CLU_3009324_0_0_11"/>
<organism evidence="1 2">
    <name type="scientific">Mobiluncus mulieris ATCC 35239</name>
    <dbReference type="NCBI Taxonomy" id="871571"/>
    <lineage>
        <taxon>Bacteria</taxon>
        <taxon>Bacillati</taxon>
        <taxon>Actinomycetota</taxon>
        <taxon>Actinomycetes</taxon>
        <taxon>Actinomycetales</taxon>
        <taxon>Actinomycetaceae</taxon>
        <taxon>Mobiluncus</taxon>
    </lineage>
</organism>